<dbReference type="InParanoid" id="A0A5C3P2N6"/>
<dbReference type="AlphaFoldDB" id="A0A5C3P2N6"/>
<evidence type="ECO:0000313" key="3">
    <source>
        <dbReference type="Proteomes" id="UP000308197"/>
    </source>
</evidence>
<name>A0A5C3P2N6_9APHY</name>
<accession>A0A5C3P2N6</accession>
<feature type="transmembrane region" description="Helical" evidence="1">
    <location>
        <begin position="108"/>
        <end position="128"/>
    </location>
</feature>
<proteinExistence type="predicted"/>
<evidence type="ECO:0000256" key="1">
    <source>
        <dbReference type="SAM" id="Phobius"/>
    </source>
</evidence>
<keyword evidence="1" id="KW-0472">Membrane</keyword>
<keyword evidence="1" id="KW-0812">Transmembrane</keyword>
<gene>
    <name evidence="2" type="ORF">K466DRAFT_602991</name>
</gene>
<evidence type="ECO:0000313" key="2">
    <source>
        <dbReference type="EMBL" id="TFK83279.1"/>
    </source>
</evidence>
<keyword evidence="3" id="KW-1185">Reference proteome</keyword>
<protein>
    <submittedName>
        <fullName evidence="2">Uncharacterized protein</fullName>
    </submittedName>
</protein>
<organism evidence="2 3">
    <name type="scientific">Polyporus arcularius HHB13444</name>
    <dbReference type="NCBI Taxonomy" id="1314778"/>
    <lineage>
        <taxon>Eukaryota</taxon>
        <taxon>Fungi</taxon>
        <taxon>Dikarya</taxon>
        <taxon>Basidiomycota</taxon>
        <taxon>Agaricomycotina</taxon>
        <taxon>Agaricomycetes</taxon>
        <taxon>Polyporales</taxon>
        <taxon>Polyporaceae</taxon>
        <taxon>Polyporus</taxon>
    </lineage>
</organism>
<keyword evidence="1" id="KW-1133">Transmembrane helix</keyword>
<dbReference type="Proteomes" id="UP000308197">
    <property type="component" value="Unassembled WGS sequence"/>
</dbReference>
<sequence length="241" mass="26685">MSTAAAATRTGLFKRLRFHIGPRTLRSQGVSVENVQPVYNCSKLPWWSRWTYFLVAADLVMTAGACELTWNHWTTLEEPAQDAQPSETPADGSGPVAKLVPRPWWQRGIFVATNLVAGIGIAAVLLGARSRMVRRMYIIPNPGSHPGDRLLVIQSPLHPHNHGAVYPLHRTRLVNSPDPSETMIGLKDDRGHYSVILNGAEVGGQKMESVWDARKALFTVWYGEKKGAQLLMNSARVKEDA</sequence>
<reference evidence="2 3" key="1">
    <citation type="journal article" date="2019" name="Nat. Ecol. Evol.">
        <title>Megaphylogeny resolves global patterns of mushroom evolution.</title>
        <authorList>
            <person name="Varga T."/>
            <person name="Krizsan K."/>
            <person name="Foldi C."/>
            <person name="Dima B."/>
            <person name="Sanchez-Garcia M."/>
            <person name="Sanchez-Ramirez S."/>
            <person name="Szollosi G.J."/>
            <person name="Szarkandi J.G."/>
            <person name="Papp V."/>
            <person name="Albert L."/>
            <person name="Andreopoulos W."/>
            <person name="Angelini C."/>
            <person name="Antonin V."/>
            <person name="Barry K.W."/>
            <person name="Bougher N.L."/>
            <person name="Buchanan P."/>
            <person name="Buyck B."/>
            <person name="Bense V."/>
            <person name="Catcheside P."/>
            <person name="Chovatia M."/>
            <person name="Cooper J."/>
            <person name="Damon W."/>
            <person name="Desjardin D."/>
            <person name="Finy P."/>
            <person name="Geml J."/>
            <person name="Haridas S."/>
            <person name="Hughes K."/>
            <person name="Justo A."/>
            <person name="Karasinski D."/>
            <person name="Kautmanova I."/>
            <person name="Kiss B."/>
            <person name="Kocsube S."/>
            <person name="Kotiranta H."/>
            <person name="LaButti K.M."/>
            <person name="Lechner B.E."/>
            <person name="Liimatainen K."/>
            <person name="Lipzen A."/>
            <person name="Lukacs Z."/>
            <person name="Mihaltcheva S."/>
            <person name="Morgado L.N."/>
            <person name="Niskanen T."/>
            <person name="Noordeloos M.E."/>
            <person name="Ohm R.A."/>
            <person name="Ortiz-Santana B."/>
            <person name="Ovrebo C."/>
            <person name="Racz N."/>
            <person name="Riley R."/>
            <person name="Savchenko A."/>
            <person name="Shiryaev A."/>
            <person name="Soop K."/>
            <person name="Spirin V."/>
            <person name="Szebenyi C."/>
            <person name="Tomsovsky M."/>
            <person name="Tulloss R.E."/>
            <person name="Uehling J."/>
            <person name="Grigoriev I.V."/>
            <person name="Vagvolgyi C."/>
            <person name="Papp T."/>
            <person name="Martin F.M."/>
            <person name="Miettinen O."/>
            <person name="Hibbett D.S."/>
            <person name="Nagy L.G."/>
        </authorList>
    </citation>
    <scope>NUCLEOTIDE SEQUENCE [LARGE SCALE GENOMIC DNA]</scope>
    <source>
        <strain evidence="2 3">HHB13444</strain>
    </source>
</reference>
<dbReference type="EMBL" id="ML211406">
    <property type="protein sequence ID" value="TFK83279.1"/>
    <property type="molecule type" value="Genomic_DNA"/>
</dbReference>